<feature type="domain" description="Threonyl/alanyl tRNA synthetase SAD" evidence="4">
    <location>
        <begin position="167"/>
        <end position="207"/>
    </location>
</feature>
<evidence type="ECO:0000313" key="6">
    <source>
        <dbReference type="Proteomes" id="UP000220629"/>
    </source>
</evidence>
<name>A0A2A7SH15_BURGA</name>
<sequence>MTIRRYFDSDALTLSTEVLACEPDEEAGRFRVTLAETLFHPQGGGQPSDTGRIGEARVLRVAADGEAVVHLVDRAVAPGEVEIEVDAGPRALHARLHSAGHLIAYVGAAVGWRAVKGHHWPGEARVVFERDSADAELAAIEAQALANGVNAMIAAGLPRVLAEREGRRVIAYGEHDFSPCGGTHVAGTGEIGAVRITKVKEKKGQVSVQYEVA</sequence>
<dbReference type="EMBL" id="PDDY01000001">
    <property type="protein sequence ID" value="PEH42826.1"/>
    <property type="molecule type" value="Genomic_DNA"/>
</dbReference>
<dbReference type="GO" id="GO:0005524">
    <property type="term" value="F:ATP binding"/>
    <property type="evidence" value="ECO:0007669"/>
    <property type="project" value="InterPro"/>
</dbReference>
<proteinExistence type="predicted"/>
<organism evidence="5 6">
    <name type="scientific">Burkholderia gladioli</name>
    <name type="common">Pseudomonas marginata</name>
    <name type="synonym">Phytomonas marginata</name>
    <dbReference type="NCBI Taxonomy" id="28095"/>
    <lineage>
        <taxon>Bacteria</taxon>
        <taxon>Pseudomonadati</taxon>
        <taxon>Pseudomonadota</taxon>
        <taxon>Betaproteobacteria</taxon>
        <taxon>Burkholderiales</taxon>
        <taxon>Burkholderiaceae</taxon>
        <taxon>Burkholderia</taxon>
    </lineage>
</organism>
<dbReference type="SUPFAM" id="SSF50447">
    <property type="entry name" value="Translation proteins"/>
    <property type="match status" value="1"/>
</dbReference>
<dbReference type="Proteomes" id="UP000220629">
    <property type="component" value="Unassembled WGS sequence"/>
</dbReference>
<dbReference type="RefSeq" id="WP_096751351.1">
    <property type="nucleotide sequence ID" value="NZ_CADEPO010000003.1"/>
</dbReference>
<dbReference type="Pfam" id="PF07973">
    <property type="entry name" value="tRNA_SAD"/>
    <property type="match status" value="1"/>
</dbReference>
<keyword evidence="2" id="KW-0479">Metal-binding</keyword>
<gene>
    <name evidence="5" type="ORF">CRM94_12065</name>
</gene>
<dbReference type="Gene3D" id="3.30.980.10">
    <property type="entry name" value="Threonyl-trna Synthetase, Chain A, domain 2"/>
    <property type="match status" value="1"/>
</dbReference>
<comment type="cofactor">
    <cofactor evidence="1">
        <name>Zn(2+)</name>
        <dbReference type="ChEBI" id="CHEBI:29105"/>
    </cofactor>
</comment>
<dbReference type="GO" id="GO:0043039">
    <property type="term" value="P:tRNA aminoacylation"/>
    <property type="evidence" value="ECO:0007669"/>
    <property type="project" value="InterPro"/>
</dbReference>
<comment type="caution">
    <text evidence="5">The sequence shown here is derived from an EMBL/GenBank/DDBJ whole genome shotgun (WGS) entry which is preliminary data.</text>
</comment>
<reference evidence="6" key="1">
    <citation type="submission" date="2017-09" db="EMBL/GenBank/DDBJ databases">
        <title>FDA dAtabase for Regulatory Grade micrObial Sequences (FDA-ARGOS): Supporting development and validation of Infectious Disease Dx tests.</title>
        <authorList>
            <person name="Minogue T."/>
            <person name="Wolcott M."/>
            <person name="Wasieloski L."/>
            <person name="Aguilar W."/>
            <person name="Moore D."/>
            <person name="Tallon L."/>
            <person name="Sadzewicz L."/>
            <person name="Ott S."/>
            <person name="Zhao X."/>
            <person name="Nagaraj S."/>
            <person name="Vavikolanu K."/>
            <person name="Aluvathingal J."/>
            <person name="Nadendla S."/>
            <person name="Sichtig H."/>
        </authorList>
    </citation>
    <scope>NUCLEOTIDE SEQUENCE [LARGE SCALE GENOMIC DNA]</scope>
    <source>
        <strain evidence="6">FDAARGOS_390</strain>
    </source>
</reference>
<dbReference type="PANTHER" id="PTHR43462">
    <property type="entry name" value="ALANYL-TRNA EDITING PROTEIN"/>
    <property type="match status" value="1"/>
</dbReference>
<dbReference type="SUPFAM" id="SSF55186">
    <property type="entry name" value="ThrRS/AlaRS common domain"/>
    <property type="match status" value="1"/>
</dbReference>
<protein>
    <submittedName>
        <fullName evidence="5">Alanyl-tRNA editing protein</fullName>
    </submittedName>
</protein>
<dbReference type="InterPro" id="IPR018163">
    <property type="entry name" value="Thr/Ala-tRNA-synth_IIc_edit"/>
</dbReference>
<dbReference type="GO" id="GO:0004812">
    <property type="term" value="F:aminoacyl-tRNA ligase activity"/>
    <property type="evidence" value="ECO:0007669"/>
    <property type="project" value="InterPro"/>
</dbReference>
<dbReference type="AlphaFoldDB" id="A0A2A7SH15"/>
<evidence type="ECO:0000256" key="3">
    <source>
        <dbReference type="ARBA" id="ARBA00022833"/>
    </source>
</evidence>
<accession>A0A2A7SH15</accession>
<evidence type="ECO:0000256" key="2">
    <source>
        <dbReference type="ARBA" id="ARBA00022723"/>
    </source>
</evidence>
<dbReference type="InterPro" id="IPR051335">
    <property type="entry name" value="Alanyl-tRNA_Editing_Enzymes"/>
</dbReference>
<evidence type="ECO:0000259" key="4">
    <source>
        <dbReference type="SMART" id="SM00863"/>
    </source>
</evidence>
<dbReference type="GO" id="GO:0046872">
    <property type="term" value="F:metal ion binding"/>
    <property type="evidence" value="ECO:0007669"/>
    <property type="project" value="UniProtKB-KW"/>
</dbReference>
<dbReference type="InterPro" id="IPR012947">
    <property type="entry name" value="tRNA_SAD"/>
</dbReference>
<dbReference type="SMART" id="SM00863">
    <property type="entry name" value="tRNA_SAD"/>
    <property type="match status" value="1"/>
</dbReference>
<evidence type="ECO:0000313" key="5">
    <source>
        <dbReference type="EMBL" id="PEH42826.1"/>
    </source>
</evidence>
<dbReference type="Gene3D" id="2.40.30.130">
    <property type="match status" value="1"/>
</dbReference>
<keyword evidence="3" id="KW-0862">Zinc</keyword>
<dbReference type="PANTHER" id="PTHR43462:SF2">
    <property type="entry name" value="THREONYL AND ALANYL TRNA SYNTHETASE SECOND ADDITIONAL DOMAIN-CONTAINING PROTEIN"/>
    <property type="match status" value="1"/>
</dbReference>
<dbReference type="InterPro" id="IPR009000">
    <property type="entry name" value="Transl_B-barrel_sf"/>
</dbReference>
<evidence type="ECO:0000256" key="1">
    <source>
        <dbReference type="ARBA" id="ARBA00001947"/>
    </source>
</evidence>